<keyword evidence="2" id="KW-1185">Reference proteome</keyword>
<comment type="caution">
    <text evidence="1">The sequence shown here is derived from an EMBL/GenBank/DDBJ whole genome shotgun (WGS) entry which is preliminary data.</text>
</comment>
<protein>
    <recommendedName>
        <fullName evidence="3">Shikimate kinase</fullName>
    </recommendedName>
</protein>
<accession>A0A8J3N6L0</accession>
<dbReference type="Gene3D" id="3.40.50.300">
    <property type="entry name" value="P-loop containing nucleotide triphosphate hydrolases"/>
    <property type="match status" value="1"/>
</dbReference>
<dbReference type="AlphaFoldDB" id="A0A8J3N6L0"/>
<evidence type="ECO:0000313" key="2">
    <source>
        <dbReference type="Proteomes" id="UP000597444"/>
    </source>
</evidence>
<dbReference type="EMBL" id="BNJK01000001">
    <property type="protein sequence ID" value="GHO97525.1"/>
    <property type="molecule type" value="Genomic_DNA"/>
</dbReference>
<sequence length="169" mass="18777">MKRILLTGMSGAGKSTVTRVLAARGYKAVDADGDEFSQWVEVEGDASAEVTPVDGNRDWVWREDCIQELLSTEDTDVLFVSGCAENMPKFFPQFDLIVLLSAPASVIVERLRIRTTNQYGKRPEEVARVLSLVESIEPRLRRAAGYEIDTSAPLEEVMATLLQLMQSQP</sequence>
<dbReference type="SUPFAM" id="SSF52540">
    <property type="entry name" value="P-loop containing nucleoside triphosphate hydrolases"/>
    <property type="match status" value="1"/>
</dbReference>
<dbReference type="Proteomes" id="UP000597444">
    <property type="component" value="Unassembled WGS sequence"/>
</dbReference>
<evidence type="ECO:0000313" key="1">
    <source>
        <dbReference type="EMBL" id="GHO97525.1"/>
    </source>
</evidence>
<reference evidence="1" key="1">
    <citation type="submission" date="2020-10" db="EMBL/GenBank/DDBJ databases">
        <title>Taxonomic study of unclassified bacteria belonging to the class Ktedonobacteria.</title>
        <authorList>
            <person name="Yabe S."/>
            <person name="Wang C.M."/>
            <person name="Zheng Y."/>
            <person name="Sakai Y."/>
            <person name="Cavaletti L."/>
            <person name="Monciardini P."/>
            <person name="Donadio S."/>
        </authorList>
    </citation>
    <scope>NUCLEOTIDE SEQUENCE</scope>
    <source>
        <strain evidence="1">ID150040</strain>
    </source>
</reference>
<dbReference type="RefSeq" id="WP_220208065.1">
    <property type="nucleotide sequence ID" value="NZ_BNJK01000001.1"/>
</dbReference>
<evidence type="ECO:0008006" key="3">
    <source>
        <dbReference type="Google" id="ProtNLM"/>
    </source>
</evidence>
<proteinExistence type="predicted"/>
<gene>
    <name evidence="1" type="ORF">KSF_075730</name>
</gene>
<dbReference type="Pfam" id="PF13238">
    <property type="entry name" value="AAA_18"/>
    <property type="match status" value="1"/>
</dbReference>
<organism evidence="1 2">
    <name type="scientific">Reticulibacter mediterranei</name>
    <dbReference type="NCBI Taxonomy" id="2778369"/>
    <lineage>
        <taxon>Bacteria</taxon>
        <taxon>Bacillati</taxon>
        <taxon>Chloroflexota</taxon>
        <taxon>Ktedonobacteria</taxon>
        <taxon>Ktedonobacterales</taxon>
        <taxon>Reticulibacteraceae</taxon>
        <taxon>Reticulibacter</taxon>
    </lineage>
</organism>
<dbReference type="PRINTS" id="PR01100">
    <property type="entry name" value="SHIKIMTKNASE"/>
</dbReference>
<name>A0A8J3N6L0_9CHLR</name>
<dbReference type="InterPro" id="IPR027417">
    <property type="entry name" value="P-loop_NTPase"/>
</dbReference>